<dbReference type="SUPFAM" id="SSF51735">
    <property type="entry name" value="NAD(P)-binding Rossmann-fold domains"/>
    <property type="match status" value="1"/>
</dbReference>
<reference evidence="4" key="1">
    <citation type="submission" date="2017-05" db="EMBL/GenBank/DDBJ databases">
        <title>Complete and WGS of Bordetella genogroups.</title>
        <authorList>
            <person name="Spilker T."/>
            <person name="Lipuma J."/>
        </authorList>
    </citation>
    <scope>NUCLEOTIDE SEQUENCE</scope>
    <source>
        <strain evidence="4">AU21707</strain>
    </source>
</reference>
<dbReference type="InterPro" id="IPR002347">
    <property type="entry name" value="SDR_fam"/>
</dbReference>
<keyword evidence="5" id="KW-1185">Reference proteome</keyword>
<comment type="caution">
    <text evidence="4">The sequence shown here is derived from an EMBL/GenBank/DDBJ whole genome shotgun (WGS) entry which is preliminary data.</text>
</comment>
<evidence type="ECO:0000256" key="1">
    <source>
        <dbReference type="ARBA" id="ARBA00006484"/>
    </source>
</evidence>
<dbReference type="PRINTS" id="PR00080">
    <property type="entry name" value="SDRFAMILY"/>
</dbReference>
<keyword evidence="2" id="KW-0560">Oxidoreductase</keyword>
<dbReference type="PRINTS" id="PR00081">
    <property type="entry name" value="GDHRDH"/>
</dbReference>
<evidence type="ECO:0000313" key="5">
    <source>
        <dbReference type="Proteomes" id="UP000216857"/>
    </source>
</evidence>
<dbReference type="AlphaFoldDB" id="A0A261R0P5"/>
<dbReference type="Gene3D" id="3.40.50.720">
    <property type="entry name" value="NAD(P)-binding Rossmann-like Domain"/>
    <property type="match status" value="1"/>
</dbReference>
<dbReference type="InterPro" id="IPR036291">
    <property type="entry name" value="NAD(P)-bd_dom_sf"/>
</dbReference>
<proteinExistence type="inferred from homology"/>
<accession>A0A261R0P5</accession>
<dbReference type="PANTHER" id="PTHR43391:SF91">
    <property type="entry name" value="OS04G0390700 PROTEIN"/>
    <property type="match status" value="1"/>
</dbReference>
<evidence type="ECO:0000256" key="3">
    <source>
        <dbReference type="RuleBase" id="RU000363"/>
    </source>
</evidence>
<dbReference type="GO" id="GO:0005829">
    <property type="term" value="C:cytosol"/>
    <property type="evidence" value="ECO:0007669"/>
    <property type="project" value="TreeGrafter"/>
</dbReference>
<evidence type="ECO:0000313" key="4">
    <source>
        <dbReference type="EMBL" id="OZI18566.1"/>
    </source>
</evidence>
<dbReference type="NCBIfam" id="NF006119">
    <property type="entry name" value="PRK08264.1-5"/>
    <property type="match status" value="1"/>
</dbReference>
<dbReference type="Pfam" id="PF00106">
    <property type="entry name" value="adh_short"/>
    <property type="match status" value="1"/>
</dbReference>
<evidence type="ECO:0000256" key="2">
    <source>
        <dbReference type="ARBA" id="ARBA00023002"/>
    </source>
</evidence>
<dbReference type="RefSeq" id="WP_094847252.1">
    <property type="nucleotide sequence ID" value="NZ_NEVJ01000003.1"/>
</dbReference>
<comment type="similarity">
    <text evidence="1 3">Belongs to the short-chain dehydrogenases/reductases (SDR) family.</text>
</comment>
<gene>
    <name evidence="4" type="ORF">CAL26_12680</name>
</gene>
<dbReference type="GO" id="GO:0016491">
    <property type="term" value="F:oxidoreductase activity"/>
    <property type="evidence" value="ECO:0007669"/>
    <property type="project" value="UniProtKB-KW"/>
</dbReference>
<organism evidence="4 5">
    <name type="scientific">Bordetella genomosp. 9</name>
    <dbReference type="NCBI Taxonomy" id="1416803"/>
    <lineage>
        <taxon>Bacteria</taxon>
        <taxon>Pseudomonadati</taxon>
        <taxon>Pseudomonadota</taxon>
        <taxon>Betaproteobacteria</taxon>
        <taxon>Burkholderiales</taxon>
        <taxon>Alcaligenaceae</taxon>
        <taxon>Bordetella</taxon>
    </lineage>
</organism>
<name>A0A261R0P5_9BORD</name>
<protein>
    <submittedName>
        <fullName evidence="4">Short-chain dehydrogenase</fullName>
    </submittedName>
</protein>
<dbReference type="EMBL" id="NEVJ01000003">
    <property type="protein sequence ID" value="OZI18566.1"/>
    <property type="molecule type" value="Genomic_DNA"/>
</dbReference>
<dbReference type="PROSITE" id="PS00061">
    <property type="entry name" value="ADH_SHORT"/>
    <property type="match status" value="1"/>
</dbReference>
<dbReference type="PANTHER" id="PTHR43391">
    <property type="entry name" value="RETINOL DEHYDROGENASE-RELATED"/>
    <property type="match status" value="1"/>
</dbReference>
<dbReference type="OrthoDB" id="5786478at2"/>
<dbReference type="Proteomes" id="UP000216857">
    <property type="component" value="Unassembled WGS sequence"/>
</dbReference>
<dbReference type="InterPro" id="IPR020904">
    <property type="entry name" value="Sc_DH/Rdtase_CS"/>
</dbReference>
<sequence length="229" mass="23463">MEIKGSVALVTGANRGLGKAIAQALLQAGAKVYAGARNPDSVDLPGAIPVALDVTDPQSVRAAAERCADVQIVVNNAGISVPGAALSADAPARARQLLDANFFGILNVSSAFAPVVAGNGGGAFANVLSVLSWLVIPNSTMYSASKAAAWALTNGMRAELKERNIQVTGVHVGYMDTDMVRALDAPKTAPAVAAEKIVAAIRDGQAELLIDDTSRQVKASLSLEQAAYL</sequence>